<evidence type="ECO:0000256" key="2">
    <source>
        <dbReference type="ARBA" id="ARBA00008959"/>
    </source>
</evidence>
<evidence type="ECO:0000256" key="1">
    <source>
        <dbReference type="ARBA" id="ARBA00002393"/>
    </source>
</evidence>
<evidence type="ECO:0000256" key="6">
    <source>
        <dbReference type="ARBA" id="ARBA00022840"/>
    </source>
</evidence>
<dbReference type="Proteomes" id="UP000264492">
    <property type="component" value="Unassembled WGS sequence"/>
</dbReference>
<dbReference type="OrthoDB" id="9778364at2"/>
<dbReference type="PANTHER" id="PTHR13779">
    <property type="entry name" value="WERNER HELICASE-INTERACTING PROTEIN 1 FAMILY MEMBER"/>
    <property type="match status" value="1"/>
</dbReference>
<dbReference type="GO" id="GO:0017116">
    <property type="term" value="F:single-stranded DNA helicase activity"/>
    <property type="evidence" value="ECO:0007669"/>
    <property type="project" value="TreeGrafter"/>
</dbReference>
<keyword evidence="9" id="KW-1185">Reference proteome</keyword>
<dbReference type="Gene3D" id="1.10.8.60">
    <property type="match status" value="1"/>
</dbReference>
<keyword evidence="5" id="KW-0547">Nucleotide-binding</keyword>
<dbReference type="CDD" id="cd18139">
    <property type="entry name" value="HLD_clamp_RarA"/>
    <property type="match status" value="1"/>
</dbReference>
<dbReference type="PANTHER" id="PTHR13779:SF7">
    <property type="entry name" value="ATPASE WRNIP1"/>
    <property type="match status" value="1"/>
</dbReference>
<dbReference type="GO" id="GO:0003677">
    <property type="term" value="F:DNA binding"/>
    <property type="evidence" value="ECO:0007669"/>
    <property type="project" value="InterPro"/>
</dbReference>
<keyword evidence="4" id="KW-0235">DNA replication</keyword>
<organism evidence="8 9">
    <name type="scientific">Lysobacter silvisoli</name>
    <dbReference type="NCBI Taxonomy" id="2293254"/>
    <lineage>
        <taxon>Bacteria</taxon>
        <taxon>Pseudomonadati</taxon>
        <taxon>Pseudomonadota</taxon>
        <taxon>Gammaproteobacteria</taxon>
        <taxon>Lysobacterales</taxon>
        <taxon>Lysobacteraceae</taxon>
        <taxon>Lysobacter</taxon>
    </lineage>
</organism>
<dbReference type="Pfam" id="PF12002">
    <property type="entry name" value="MgsA_C"/>
    <property type="match status" value="1"/>
</dbReference>
<dbReference type="Gene3D" id="1.10.3710.10">
    <property type="entry name" value="DNA polymerase III clamp loader subunits, C-terminal domain"/>
    <property type="match status" value="1"/>
</dbReference>
<evidence type="ECO:0000313" key="8">
    <source>
        <dbReference type="EMBL" id="RDZ28589.1"/>
    </source>
</evidence>
<dbReference type="InterPro" id="IPR027417">
    <property type="entry name" value="P-loop_NTPase"/>
</dbReference>
<evidence type="ECO:0000259" key="7">
    <source>
        <dbReference type="SMART" id="SM00382"/>
    </source>
</evidence>
<dbReference type="Pfam" id="PF16193">
    <property type="entry name" value="AAA_assoc_2"/>
    <property type="match status" value="1"/>
</dbReference>
<dbReference type="EMBL" id="QTSU01000001">
    <property type="protein sequence ID" value="RDZ28589.1"/>
    <property type="molecule type" value="Genomic_DNA"/>
</dbReference>
<dbReference type="InterPro" id="IPR008921">
    <property type="entry name" value="DNA_pol3_clamp-load_cplx_C"/>
</dbReference>
<protein>
    <recommendedName>
        <fullName evidence="3">Replication-associated recombination protein A</fullName>
    </recommendedName>
</protein>
<dbReference type="InterPro" id="IPR003593">
    <property type="entry name" value="AAA+_ATPase"/>
</dbReference>
<evidence type="ECO:0000256" key="4">
    <source>
        <dbReference type="ARBA" id="ARBA00022705"/>
    </source>
</evidence>
<dbReference type="InterPro" id="IPR021886">
    <property type="entry name" value="MgsA_C"/>
</dbReference>
<dbReference type="InterPro" id="IPR003959">
    <property type="entry name" value="ATPase_AAA_core"/>
</dbReference>
<evidence type="ECO:0000256" key="3">
    <source>
        <dbReference type="ARBA" id="ARBA00020776"/>
    </source>
</evidence>
<accession>A0A371K3T4</accession>
<proteinExistence type="inferred from homology"/>
<dbReference type="GO" id="GO:0000731">
    <property type="term" value="P:DNA synthesis involved in DNA repair"/>
    <property type="evidence" value="ECO:0007669"/>
    <property type="project" value="TreeGrafter"/>
</dbReference>
<sequence>MARRTSRRPEDAPDLLSVDREGLRPLAERMRPRELDDMVGQRRLLAPGTALRRAVEAGKVHSMILWGPPGCGKTTLALLLARYADADFRAISAVLSGLPEVRQVLAEAAHRFAEGRRTVLFVDEVHRFNKAQQDAFLPHIERGTILFVGATTENPSFELNSALLSRCRVHVMEAVSAADIAVALRRALEDEERGLGGQGVQVDDAALLHIAGAADGDVRRALTLLEIAAELAADEGGVITEATLAQVLADRTRRFDKGGEQFYDQISALHKSVRSSNPDAAVYWLARMLDGGCDPSYLARRLTRMAVEDVGLADPRALQMALEAWDTYDRLGSPEGELAFAQLAIYLASTAKSNAAYSAYNAARADVAEFGTQDVPLHLRNAPTKLMKQLGYGQGYQYDHDAAGGIALDQTGFPDAMGERVYYQPVERGLEIKLKEKLDRLRTARANARGEGEQGG</sequence>
<evidence type="ECO:0000256" key="5">
    <source>
        <dbReference type="ARBA" id="ARBA00022741"/>
    </source>
</evidence>
<reference evidence="8 9" key="1">
    <citation type="submission" date="2018-08" db="EMBL/GenBank/DDBJ databases">
        <title>Lysobacter sp. zong2l5, whole genome shotgun sequence.</title>
        <authorList>
            <person name="Zhang X."/>
            <person name="Feng G."/>
            <person name="Zhu H."/>
        </authorList>
    </citation>
    <scope>NUCLEOTIDE SEQUENCE [LARGE SCALE GENOMIC DNA]</scope>
    <source>
        <strain evidence="9">zong2l5</strain>
    </source>
</reference>
<dbReference type="SUPFAM" id="SSF48019">
    <property type="entry name" value="post-AAA+ oligomerization domain-like"/>
    <property type="match status" value="1"/>
</dbReference>
<dbReference type="Gene3D" id="1.20.272.10">
    <property type="match status" value="1"/>
</dbReference>
<comment type="function">
    <text evidence="1">DNA-dependent ATPase that plays important roles in cellular responses to stalled DNA replication processes.</text>
</comment>
<dbReference type="SUPFAM" id="SSF52540">
    <property type="entry name" value="P-loop containing nucleoside triphosphate hydrolases"/>
    <property type="match status" value="1"/>
</dbReference>
<dbReference type="Pfam" id="PF00004">
    <property type="entry name" value="AAA"/>
    <property type="match status" value="1"/>
</dbReference>
<dbReference type="Gene3D" id="3.40.50.300">
    <property type="entry name" value="P-loop containing nucleotide triphosphate hydrolases"/>
    <property type="match status" value="1"/>
</dbReference>
<dbReference type="GO" id="GO:0008047">
    <property type="term" value="F:enzyme activator activity"/>
    <property type="evidence" value="ECO:0007669"/>
    <property type="project" value="TreeGrafter"/>
</dbReference>
<dbReference type="FunFam" id="1.10.8.60:FF:000029">
    <property type="entry name" value="Replication-associated recombination protein A"/>
    <property type="match status" value="1"/>
</dbReference>
<evidence type="ECO:0000313" key="9">
    <source>
        <dbReference type="Proteomes" id="UP000264492"/>
    </source>
</evidence>
<dbReference type="GO" id="GO:0016887">
    <property type="term" value="F:ATP hydrolysis activity"/>
    <property type="evidence" value="ECO:0007669"/>
    <property type="project" value="InterPro"/>
</dbReference>
<comment type="similarity">
    <text evidence="2">Belongs to the AAA ATPase family. RarA/MGS1/WRNIP1 subfamily.</text>
</comment>
<dbReference type="SMART" id="SM00382">
    <property type="entry name" value="AAA"/>
    <property type="match status" value="1"/>
</dbReference>
<dbReference type="AlphaFoldDB" id="A0A371K3T4"/>
<comment type="caution">
    <text evidence="8">The sequence shown here is derived from an EMBL/GenBank/DDBJ whole genome shotgun (WGS) entry which is preliminary data.</text>
</comment>
<keyword evidence="6" id="KW-0067">ATP-binding</keyword>
<name>A0A371K3T4_9GAMM</name>
<feature type="domain" description="AAA+ ATPase" evidence="7">
    <location>
        <begin position="59"/>
        <end position="176"/>
    </location>
</feature>
<dbReference type="InterPro" id="IPR051314">
    <property type="entry name" value="AAA_ATPase_RarA/MGS1/WRNIP1"/>
</dbReference>
<dbReference type="InterPro" id="IPR032423">
    <property type="entry name" value="AAA_assoc_2"/>
</dbReference>
<dbReference type="FunFam" id="1.20.272.10:FF:000001">
    <property type="entry name" value="Putative AAA family ATPase"/>
    <property type="match status" value="1"/>
</dbReference>
<dbReference type="GO" id="GO:0005524">
    <property type="term" value="F:ATP binding"/>
    <property type="evidence" value="ECO:0007669"/>
    <property type="project" value="UniProtKB-KW"/>
</dbReference>
<dbReference type="GO" id="GO:0006261">
    <property type="term" value="P:DNA-templated DNA replication"/>
    <property type="evidence" value="ECO:0007669"/>
    <property type="project" value="TreeGrafter"/>
</dbReference>
<dbReference type="FunFam" id="3.40.50.300:FF:000137">
    <property type="entry name" value="Replication-associated recombination protein A"/>
    <property type="match status" value="1"/>
</dbReference>
<dbReference type="CDD" id="cd00009">
    <property type="entry name" value="AAA"/>
    <property type="match status" value="1"/>
</dbReference>
<gene>
    <name evidence="8" type="ORF">DX914_05545</name>
</gene>